<gene>
    <name evidence="3" type="ORF">Tco_0750806</name>
</gene>
<reference evidence="3" key="1">
    <citation type="journal article" date="2022" name="Int. J. Mol. Sci.">
        <title>Draft Genome of Tanacetum Coccineum: Genomic Comparison of Closely Related Tanacetum-Family Plants.</title>
        <authorList>
            <person name="Yamashiro T."/>
            <person name="Shiraishi A."/>
            <person name="Nakayama K."/>
            <person name="Satake H."/>
        </authorList>
    </citation>
    <scope>NUCLEOTIDE SEQUENCE</scope>
</reference>
<organism evidence="3 4">
    <name type="scientific">Tanacetum coccineum</name>
    <dbReference type="NCBI Taxonomy" id="301880"/>
    <lineage>
        <taxon>Eukaryota</taxon>
        <taxon>Viridiplantae</taxon>
        <taxon>Streptophyta</taxon>
        <taxon>Embryophyta</taxon>
        <taxon>Tracheophyta</taxon>
        <taxon>Spermatophyta</taxon>
        <taxon>Magnoliopsida</taxon>
        <taxon>eudicotyledons</taxon>
        <taxon>Gunneridae</taxon>
        <taxon>Pentapetalae</taxon>
        <taxon>asterids</taxon>
        <taxon>campanulids</taxon>
        <taxon>Asterales</taxon>
        <taxon>Asteraceae</taxon>
        <taxon>Asteroideae</taxon>
        <taxon>Anthemideae</taxon>
        <taxon>Anthemidinae</taxon>
        <taxon>Tanacetum</taxon>
    </lineage>
</organism>
<feature type="region of interest" description="Disordered" evidence="2">
    <location>
        <begin position="289"/>
        <end position="337"/>
    </location>
</feature>
<evidence type="ECO:0000313" key="4">
    <source>
        <dbReference type="Proteomes" id="UP001151760"/>
    </source>
</evidence>
<keyword evidence="1" id="KW-0175">Coiled coil</keyword>
<dbReference type="EMBL" id="BQNB010010961">
    <property type="protein sequence ID" value="GJS84265.1"/>
    <property type="molecule type" value="Genomic_DNA"/>
</dbReference>
<reference evidence="3" key="2">
    <citation type="submission" date="2022-01" db="EMBL/GenBank/DDBJ databases">
        <authorList>
            <person name="Yamashiro T."/>
            <person name="Shiraishi A."/>
            <person name="Satake H."/>
            <person name="Nakayama K."/>
        </authorList>
    </citation>
    <scope>NUCLEOTIDE SEQUENCE</scope>
</reference>
<protein>
    <recommendedName>
        <fullName evidence="5">DUF4201 domain-containing protein</fullName>
    </recommendedName>
</protein>
<sequence>MQVQSALYNDHEIVKTNHAPAVVHDLEDTLELVEITRKRMLGKMKSPLWVKNKIKIAPPDYSKENYLATFTPQRQFVMNFVNTVSRLSEMHDAYTVEQARNVELEAAISNLKHKIQKDDHSEMIKRFSKLEVDYLNFQLKYQHLKEHFGNNKSQTSQDAPAFDSFFEINKLKEQLQGKDNTIRKLKVQISHINKRRSEADRILGFKALYSQNIELTKNVAALQEQNIRLRAENEKVKQHYKELYDFIKITHAKTIEKTSSLLTENENLKAQLKGKMKCVTMNTVKPKVLAPGLNSSTEASGSKPRSNTKNNRILLAKYDNKKKVKDHPRNNKTNWKQ</sequence>
<keyword evidence="4" id="KW-1185">Reference proteome</keyword>
<evidence type="ECO:0000313" key="3">
    <source>
        <dbReference type="EMBL" id="GJS84265.1"/>
    </source>
</evidence>
<comment type="caution">
    <text evidence="3">The sequence shown here is derived from an EMBL/GenBank/DDBJ whole genome shotgun (WGS) entry which is preliminary data.</text>
</comment>
<evidence type="ECO:0000256" key="2">
    <source>
        <dbReference type="SAM" id="MobiDB-lite"/>
    </source>
</evidence>
<proteinExistence type="predicted"/>
<accession>A0ABQ4Z559</accession>
<evidence type="ECO:0008006" key="5">
    <source>
        <dbReference type="Google" id="ProtNLM"/>
    </source>
</evidence>
<evidence type="ECO:0000256" key="1">
    <source>
        <dbReference type="SAM" id="Coils"/>
    </source>
</evidence>
<name>A0ABQ4Z559_9ASTR</name>
<feature type="coiled-coil region" evidence="1">
    <location>
        <begin position="168"/>
        <end position="242"/>
    </location>
</feature>
<feature type="compositionally biased region" description="Polar residues" evidence="2">
    <location>
        <begin position="293"/>
        <end position="311"/>
    </location>
</feature>
<dbReference type="Proteomes" id="UP001151760">
    <property type="component" value="Unassembled WGS sequence"/>
</dbReference>